<dbReference type="Gene3D" id="2.40.160.10">
    <property type="entry name" value="Porin"/>
    <property type="match status" value="1"/>
</dbReference>
<sequence>MKIGFFKFGYGLCAGLCVIIFSVMLHTPSFGQIQMELTPSVSLSEEYDDNLDLESSNEESDYITTISPGVNFSLLSENTQLGLMYFPGFVWYADNTEYDTTTHDGSLTLGQAISEHLRFDFTDTIVKSDEPLESTEGVEGVRHTRDTYWRNTGNADLRYIFGPENSLRVGYSNSYLKNEAEDVDDGTIQRPNTSILYHFDIRNAVELNYGYTKANFWRDELLPGDEAESDYTGHEPGLRYIYTFSPHTTGSLGYVFTTRRFKDDTEEEDYDVHDGTVGLEHAFSSDLSASASVGYFIQKNDFSDDEDGYSYDAALTKTFRRGSMSIGGRGGWDESTLQAESRGFTKFWSADTSMEYQILEPLTGYAAGSYRHDKDEDDQKWITTRGNCGLRWEFLRWYSLSLDYSYAERDDDVDMDDYSVNRVMMIFTASRLIRW</sequence>
<evidence type="ECO:0000313" key="1">
    <source>
        <dbReference type="EMBL" id="SPD74971.1"/>
    </source>
</evidence>
<dbReference type="SUPFAM" id="SSF56935">
    <property type="entry name" value="Porins"/>
    <property type="match status" value="1"/>
</dbReference>
<gene>
    <name evidence="1" type="ORF">PITCH_A400006</name>
</gene>
<protein>
    <recommendedName>
        <fullName evidence="2">Beta-barrel porin 2</fullName>
    </recommendedName>
</protein>
<dbReference type="InterPro" id="IPR018759">
    <property type="entry name" value="BBP2_2"/>
</dbReference>
<name>A0A445N044_9BACT</name>
<dbReference type="InterPro" id="IPR023614">
    <property type="entry name" value="Porin_dom_sf"/>
</dbReference>
<reference evidence="1" key="1">
    <citation type="submission" date="2018-01" db="EMBL/GenBank/DDBJ databases">
        <authorList>
            <person name="Regsiter A."/>
            <person name="William W."/>
        </authorList>
    </citation>
    <scope>NUCLEOTIDE SEQUENCE</scope>
    <source>
        <strain evidence="1">TRIP AH-1</strain>
    </source>
</reference>
<dbReference type="EMBL" id="OJIN01000182">
    <property type="protein sequence ID" value="SPD74971.1"/>
    <property type="molecule type" value="Genomic_DNA"/>
</dbReference>
<proteinExistence type="predicted"/>
<evidence type="ECO:0008006" key="2">
    <source>
        <dbReference type="Google" id="ProtNLM"/>
    </source>
</evidence>
<organism evidence="1">
    <name type="scientific">uncultured Desulfobacterium sp</name>
    <dbReference type="NCBI Taxonomy" id="201089"/>
    <lineage>
        <taxon>Bacteria</taxon>
        <taxon>Pseudomonadati</taxon>
        <taxon>Thermodesulfobacteriota</taxon>
        <taxon>Desulfobacteria</taxon>
        <taxon>Desulfobacterales</taxon>
        <taxon>Desulfobacteriaceae</taxon>
        <taxon>Desulfobacterium</taxon>
        <taxon>environmental samples</taxon>
    </lineage>
</organism>
<dbReference type="Pfam" id="PF10082">
    <property type="entry name" value="BBP2_2"/>
    <property type="match status" value="1"/>
</dbReference>
<accession>A0A445N044</accession>
<dbReference type="AlphaFoldDB" id="A0A445N044"/>